<organism evidence="4 5">
    <name type="scientific">Streptomyces thermolineatus</name>
    <dbReference type="NCBI Taxonomy" id="44033"/>
    <lineage>
        <taxon>Bacteria</taxon>
        <taxon>Bacillati</taxon>
        <taxon>Actinomycetota</taxon>
        <taxon>Actinomycetes</taxon>
        <taxon>Kitasatosporales</taxon>
        <taxon>Streptomycetaceae</taxon>
        <taxon>Streptomyces</taxon>
    </lineage>
</organism>
<name>A0ABP5YJA1_9ACTN</name>
<evidence type="ECO:0000256" key="1">
    <source>
        <dbReference type="ARBA" id="ARBA00022801"/>
    </source>
</evidence>
<evidence type="ECO:0000313" key="5">
    <source>
        <dbReference type="Proteomes" id="UP001501358"/>
    </source>
</evidence>
<evidence type="ECO:0000259" key="3">
    <source>
        <dbReference type="SMART" id="SM00331"/>
    </source>
</evidence>
<dbReference type="Proteomes" id="UP001501358">
    <property type="component" value="Unassembled WGS sequence"/>
</dbReference>
<feature type="transmembrane region" description="Helical" evidence="2">
    <location>
        <begin position="20"/>
        <end position="36"/>
    </location>
</feature>
<evidence type="ECO:0000313" key="4">
    <source>
        <dbReference type="EMBL" id="GAA2478519.1"/>
    </source>
</evidence>
<reference evidence="5" key="1">
    <citation type="journal article" date="2019" name="Int. J. Syst. Evol. Microbiol.">
        <title>The Global Catalogue of Microorganisms (GCM) 10K type strain sequencing project: providing services to taxonomists for standard genome sequencing and annotation.</title>
        <authorList>
            <consortium name="The Broad Institute Genomics Platform"/>
            <consortium name="The Broad Institute Genome Sequencing Center for Infectious Disease"/>
            <person name="Wu L."/>
            <person name="Ma J."/>
        </authorList>
    </citation>
    <scope>NUCLEOTIDE SEQUENCE [LARGE SCALE GENOMIC DNA]</scope>
    <source>
        <strain evidence="5">JCM 6307</strain>
    </source>
</reference>
<keyword evidence="2" id="KW-0812">Transmembrane</keyword>
<sequence length="384" mass="41120">MASGDPGERSRAVRLWRHPRSITAMMLAFPLGLLAIEEFTTPDIRLGPLMAAGPALAAVFCSPMGVLVVLVVTLLCVAGAAAANLQLYEANFLVQMVTTVLIGAAAMWAADVRRRREKELAQARWVAEVTQKVLLRPLPRRLGSLEIASLYLAADDEAAIGGDLYAAARVDGTVRLMVGDVQGKGMDAVETVSYLLGAFRQAARSCVALPVLVPYLECSFRADVEEAAEAERRISGAKGPERRMQEGFVTALVVDVPEDGGPIRLVNRGHPPPLLLRHGKVLPLEQEVPGLPLGLGDLDGTLGGAPTDVDTVDFEPGDTLLLYTDGVSEARDEHGVFYPLADRLADWTGYAPGDLLETVRGDLLHHARSRLGDDVALVAVRRTA</sequence>
<proteinExistence type="predicted"/>
<dbReference type="SMART" id="SM00331">
    <property type="entry name" value="PP2C_SIG"/>
    <property type="match status" value="1"/>
</dbReference>
<protein>
    <submittedName>
        <fullName evidence="4">PP2C family protein-serine/threonine phosphatase</fullName>
    </submittedName>
</protein>
<feature type="transmembrane region" description="Helical" evidence="2">
    <location>
        <begin position="56"/>
        <end position="80"/>
    </location>
</feature>
<accession>A0ABP5YJA1</accession>
<dbReference type="Gene3D" id="3.60.40.10">
    <property type="entry name" value="PPM-type phosphatase domain"/>
    <property type="match status" value="1"/>
</dbReference>
<gene>
    <name evidence="4" type="ORF">GCM10010406_13350</name>
</gene>
<dbReference type="InterPro" id="IPR036457">
    <property type="entry name" value="PPM-type-like_dom_sf"/>
</dbReference>
<dbReference type="EMBL" id="BAAATA010000005">
    <property type="protein sequence ID" value="GAA2478519.1"/>
    <property type="molecule type" value="Genomic_DNA"/>
</dbReference>
<dbReference type="RefSeq" id="WP_344382166.1">
    <property type="nucleotide sequence ID" value="NZ_BAAATA010000005.1"/>
</dbReference>
<dbReference type="InterPro" id="IPR001932">
    <property type="entry name" value="PPM-type_phosphatase-like_dom"/>
</dbReference>
<comment type="caution">
    <text evidence="4">The sequence shown here is derived from an EMBL/GenBank/DDBJ whole genome shotgun (WGS) entry which is preliminary data.</text>
</comment>
<dbReference type="Pfam" id="PF07228">
    <property type="entry name" value="SpoIIE"/>
    <property type="match status" value="1"/>
</dbReference>
<dbReference type="PANTHER" id="PTHR43156:SF2">
    <property type="entry name" value="STAGE II SPORULATION PROTEIN E"/>
    <property type="match status" value="1"/>
</dbReference>
<dbReference type="InterPro" id="IPR052016">
    <property type="entry name" value="Bact_Sigma-Reg"/>
</dbReference>
<keyword evidence="1" id="KW-0378">Hydrolase</keyword>
<dbReference type="SUPFAM" id="SSF81606">
    <property type="entry name" value="PP2C-like"/>
    <property type="match status" value="1"/>
</dbReference>
<dbReference type="PANTHER" id="PTHR43156">
    <property type="entry name" value="STAGE II SPORULATION PROTEIN E-RELATED"/>
    <property type="match status" value="1"/>
</dbReference>
<feature type="domain" description="PPM-type phosphatase" evidence="3">
    <location>
        <begin position="145"/>
        <end position="382"/>
    </location>
</feature>
<keyword evidence="2" id="KW-0472">Membrane</keyword>
<keyword evidence="5" id="KW-1185">Reference proteome</keyword>
<feature type="transmembrane region" description="Helical" evidence="2">
    <location>
        <begin position="92"/>
        <end position="110"/>
    </location>
</feature>
<evidence type="ECO:0000256" key="2">
    <source>
        <dbReference type="SAM" id="Phobius"/>
    </source>
</evidence>
<keyword evidence="2" id="KW-1133">Transmembrane helix</keyword>